<keyword evidence="1" id="KW-0812">Transmembrane</keyword>
<gene>
    <name evidence="4" type="ORF">HCN51_45975</name>
</gene>
<evidence type="ECO:0000256" key="1">
    <source>
        <dbReference type="SAM" id="Phobius"/>
    </source>
</evidence>
<feature type="transmembrane region" description="Helical" evidence="1">
    <location>
        <begin position="452"/>
        <end position="472"/>
    </location>
</feature>
<sequence>MSAAVSALVMCVLAVLMAPRPPALGPQRTGDAALARDVLRAAGEDGYQGLSVALLENGRIRYAGLGTADGSRPADERTAYEIGSITKTMTGMLLADLAEDGLSPDTPVGDLLPRAGLSTPATLAELASHRSGLPRLPVSGRLLAGALLGPYTGADPYGGAGPGEVLAGAAAAKAGPRGTVAYSNLGMSLLGLALAERFGTTYADLLRTRLLTPLGMTSTVALGPRDALPARHATGRSQNGLTMDFWRSHGYAPAGGGVWSTAEDLAKLVGAVMNGSAPGAGAATPRWDEDDRRRVGYGWFTTRYDTRTITWHNGGTGGFTSFAGYDPATRRGVVVLSSTAKPVDAVGLRLLGVPTPGDGNTLTPQGIVMLIVTFGGLGLLVAAARGRVRDRLSIAGRTLSGMFLLLLARNGGPWEVVPPFVWLAGAGVLAAAVALAVLRWPALPLTRGHPWWRWASAALPAALLLALALAMAG</sequence>
<feature type="chain" id="PRO_5046128663" evidence="2">
    <location>
        <begin position="18"/>
        <end position="473"/>
    </location>
</feature>
<dbReference type="Gene3D" id="3.40.710.10">
    <property type="entry name" value="DD-peptidase/beta-lactamase superfamily"/>
    <property type="match status" value="1"/>
</dbReference>
<dbReference type="RefSeq" id="WP_168018233.1">
    <property type="nucleotide sequence ID" value="NZ_JAATEP010000053.1"/>
</dbReference>
<dbReference type="Proteomes" id="UP000696294">
    <property type="component" value="Unassembled WGS sequence"/>
</dbReference>
<dbReference type="InterPro" id="IPR050491">
    <property type="entry name" value="AmpC-like"/>
</dbReference>
<protein>
    <submittedName>
        <fullName evidence="4">Beta-lactamase family protein</fullName>
    </submittedName>
</protein>
<evidence type="ECO:0000259" key="3">
    <source>
        <dbReference type="Pfam" id="PF00144"/>
    </source>
</evidence>
<reference evidence="4 5" key="1">
    <citation type="submission" date="2020-03" db="EMBL/GenBank/DDBJ databases">
        <title>WGS of actinomycetes isolated from Thailand.</title>
        <authorList>
            <person name="Thawai C."/>
        </authorList>
    </citation>
    <scope>NUCLEOTIDE SEQUENCE [LARGE SCALE GENOMIC DNA]</scope>
    <source>
        <strain evidence="4 5">FMUSA5-5</strain>
    </source>
</reference>
<comment type="caution">
    <text evidence="4">The sequence shown here is derived from an EMBL/GenBank/DDBJ whole genome shotgun (WGS) entry which is preliminary data.</text>
</comment>
<evidence type="ECO:0000256" key="2">
    <source>
        <dbReference type="SAM" id="SignalP"/>
    </source>
</evidence>
<dbReference type="PANTHER" id="PTHR46825">
    <property type="entry name" value="D-ALANYL-D-ALANINE-CARBOXYPEPTIDASE/ENDOPEPTIDASE AMPH"/>
    <property type="match status" value="1"/>
</dbReference>
<proteinExistence type="predicted"/>
<evidence type="ECO:0000313" key="5">
    <source>
        <dbReference type="Proteomes" id="UP000696294"/>
    </source>
</evidence>
<evidence type="ECO:0000313" key="4">
    <source>
        <dbReference type="EMBL" id="NJP96699.1"/>
    </source>
</evidence>
<dbReference type="InterPro" id="IPR001466">
    <property type="entry name" value="Beta-lactam-related"/>
</dbReference>
<dbReference type="EMBL" id="JAATEP010000053">
    <property type="protein sequence ID" value="NJP96699.1"/>
    <property type="molecule type" value="Genomic_DNA"/>
</dbReference>
<organism evidence="4 5">
    <name type="scientific">Nonomuraea composti</name>
    <dbReference type="NCBI Taxonomy" id="2720023"/>
    <lineage>
        <taxon>Bacteria</taxon>
        <taxon>Bacillati</taxon>
        <taxon>Actinomycetota</taxon>
        <taxon>Actinomycetes</taxon>
        <taxon>Streptosporangiales</taxon>
        <taxon>Streptosporangiaceae</taxon>
        <taxon>Nonomuraea</taxon>
    </lineage>
</organism>
<feature type="signal peptide" evidence="2">
    <location>
        <begin position="1"/>
        <end position="17"/>
    </location>
</feature>
<dbReference type="PANTHER" id="PTHR46825:SF8">
    <property type="entry name" value="BETA-LACTAMASE-RELATED"/>
    <property type="match status" value="1"/>
</dbReference>
<keyword evidence="1" id="KW-1133">Transmembrane helix</keyword>
<feature type="transmembrane region" description="Helical" evidence="1">
    <location>
        <begin position="366"/>
        <end position="384"/>
    </location>
</feature>
<feature type="domain" description="Beta-lactamase-related" evidence="3">
    <location>
        <begin position="40"/>
        <end position="345"/>
    </location>
</feature>
<dbReference type="InterPro" id="IPR012338">
    <property type="entry name" value="Beta-lactam/transpept-like"/>
</dbReference>
<keyword evidence="1" id="KW-0472">Membrane</keyword>
<accession>A0ABX1BG14</accession>
<feature type="transmembrane region" description="Helical" evidence="1">
    <location>
        <begin position="420"/>
        <end position="440"/>
    </location>
</feature>
<dbReference type="Pfam" id="PF00144">
    <property type="entry name" value="Beta-lactamase"/>
    <property type="match status" value="1"/>
</dbReference>
<dbReference type="SUPFAM" id="SSF56601">
    <property type="entry name" value="beta-lactamase/transpeptidase-like"/>
    <property type="match status" value="1"/>
</dbReference>
<keyword evidence="5" id="KW-1185">Reference proteome</keyword>
<keyword evidence="2" id="KW-0732">Signal</keyword>
<feature type="transmembrane region" description="Helical" evidence="1">
    <location>
        <begin position="391"/>
        <end position="408"/>
    </location>
</feature>
<name>A0ABX1BG14_9ACTN</name>